<gene>
    <name evidence="4" type="ORF">LQ318_02365</name>
</gene>
<evidence type="ECO:0000313" key="4">
    <source>
        <dbReference type="EMBL" id="MCW9711737.1"/>
    </source>
</evidence>
<feature type="domain" description="Carbamoyltransferase C-terminal" evidence="3">
    <location>
        <begin position="404"/>
        <end position="597"/>
    </location>
</feature>
<dbReference type="Pfam" id="PF16861">
    <property type="entry name" value="Carbam_trans_C"/>
    <property type="match status" value="1"/>
</dbReference>
<feature type="domain" description="Carbamoyltransferase" evidence="2">
    <location>
        <begin position="7"/>
        <end position="345"/>
    </location>
</feature>
<reference evidence="4 5" key="1">
    <citation type="submission" date="2021-11" db="EMBL/GenBank/DDBJ databases">
        <title>Aliifidinibius sp. nov., a new bacterium isolated from saline soil.</title>
        <authorList>
            <person name="Galisteo C."/>
            <person name="De La Haba R."/>
            <person name="Sanchez-Porro C."/>
            <person name="Ventosa A."/>
        </authorList>
    </citation>
    <scope>NUCLEOTIDE SEQUENCE [LARGE SCALE GENOMIC DNA]</scope>
    <source>
        <strain evidence="4 5">KACC 190600</strain>
    </source>
</reference>
<proteinExistence type="inferred from homology"/>
<accession>A0ABT3PV67</accession>
<dbReference type="Proteomes" id="UP001207337">
    <property type="component" value="Unassembled WGS sequence"/>
</dbReference>
<dbReference type="InterPro" id="IPR051338">
    <property type="entry name" value="NodU/CmcH_Carbamoyltrnsfr"/>
</dbReference>
<comment type="caution">
    <text evidence="4">The sequence shown here is derived from an EMBL/GenBank/DDBJ whole genome shotgun (WGS) entry which is preliminary data.</text>
</comment>
<evidence type="ECO:0000259" key="3">
    <source>
        <dbReference type="Pfam" id="PF16861"/>
    </source>
</evidence>
<dbReference type="RefSeq" id="WP_265787201.1">
    <property type="nucleotide sequence ID" value="NZ_BAABRS010000001.1"/>
</dbReference>
<comment type="similarity">
    <text evidence="1">Belongs to the NodU/CmcH family.</text>
</comment>
<evidence type="ECO:0000256" key="1">
    <source>
        <dbReference type="ARBA" id="ARBA00006129"/>
    </source>
</evidence>
<protein>
    <submittedName>
        <fullName evidence="4">Carbamoyltransferase</fullName>
    </submittedName>
</protein>
<dbReference type="Pfam" id="PF02543">
    <property type="entry name" value="Carbam_trans_N"/>
    <property type="match status" value="1"/>
</dbReference>
<dbReference type="InterPro" id="IPR038152">
    <property type="entry name" value="Carbam_trans_C_sf"/>
</dbReference>
<sequence>MKEDNYILGISAYYHDSAAAILKNGEIIAAVQEERFTRKKGDARFPIDSVSYCLNEAGIVISELDYVVFYESPFLKFDRLMETYISFWPAAKKLFTESFPLWANHRLHISREIKRELGDGFVGEIGYTDHHLSHAASAFFPSPYEEAAILTLDAVGEWSTSSVGVGEVNNVELLRDMRFPHSIGMLYSAFTYYTGFKVNSGEYKLMGLAPYGEPKYVDTILDNVIKVNDDGSIWMDMSYFNYAKGLAMTSDKFHNLFGGPPRKTEETIQQKDMDLAASIQKVTEEIILRSAKYAYELTGKKNLVMAGGVALNCVANGKILREGPFENIWIQPAAGDAGGALGAALLMWHHHLDKPRNVHPDDSQKGSFLGPSFTKDKEQIYLDSVGAIYELIEDEKELIDRVSDLLKEEKIVGWFNGRMEFGPRALGSRSIIGDARSSQMQQTMNLKIKFRESFRPFAPCVLHDHVHKYFEMKEGRESPYMLFVAPVKKEERTELSEEEIKKMNDPDLRKRVAVPRSTIPAVTHVDYSARVQTVDEKRHGRYYRMMKKFYEKTGCPVIVNTSFNIRGEPIVCTPENAYKCFMATNIDCLVIDNFMLLKEEQQEGLLPEIANYKDLFELD</sequence>
<dbReference type="Gene3D" id="3.30.420.40">
    <property type="match status" value="2"/>
</dbReference>
<keyword evidence="5" id="KW-1185">Reference proteome</keyword>
<dbReference type="Gene3D" id="3.90.870.20">
    <property type="entry name" value="Carbamoyltransferase, C-terminal domain"/>
    <property type="match status" value="1"/>
</dbReference>
<name>A0ABT3PV67_9BACT</name>
<dbReference type="InterPro" id="IPR003696">
    <property type="entry name" value="Carbtransf_dom"/>
</dbReference>
<evidence type="ECO:0000313" key="5">
    <source>
        <dbReference type="Proteomes" id="UP001207337"/>
    </source>
</evidence>
<dbReference type="PANTHER" id="PTHR34847">
    <property type="entry name" value="NODULATION PROTEIN U"/>
    <property type="match status" value="1"/>
</dbReference>
<dbReference type="SUPFAM" id="SSF53067">
    <property type="entry name" value="Actin-like ATPase domain"/>
    <property type="match status" value="1"/>
</dbReference>
<dbReference type="InterPro" id="IPR031730">
    <property type="entry name" value="Carbam_trans_C"/>
</dbReference>
<evidence type="ECO:0000259" key="2">
    <source>
        <dbReference type="Pfam" id="PF02543"/>
    </source>
</evidence>
<dbReference type="InterPro" id="IPR043129">
    <property type="entry name" value="ATPase_NBD"/>
</dbReference>
<dbReference type="CDD" id="cd24098">
    <property type="entry name" value="ASKHA_NBD_TobZ_N"/>
    <property type="match status" value="1"/>
</dbReference>
<organism evidence="4 5">
    <name type="scientific">Fodinibius salicampi</name>
    <dbReference type="NCBI Taxonomy" id="1920655"/>
    <lineage>
        <taxon>Bacteria</taxon>
        <taxon>Pseudomonadati</taxon>
        <taxon>Balneolota</taxon>
        <taxon>Balneolia</taxon>
        <taxon>Balneolales</taxon>
        <taxon>Balneolaceae</taxon>
        <taxon>Fodinibius</taxon>
    </lineage>
</organism>
<dbReference type="PANTHER" id="PTHR34847:SF1">
    <property type="entry name" value="NODULATION PROTEIN U"/>
    <property type="match status" value="1"/>
</dbReference>
<dbReference type="EMBL" id="JAJNDC010000001">
    <property type="protein sequence ID" value="MCW9711737.1"/>
    <property type="molecule type" value="Genomic_DNA"/>
</dbReference>